<dbReference type="InterPro" id="IPR023696">
    <property type="entry name" value="Ureohydrolase_dom_sf"/>
</dbReference>
<organism evidence="5">
    <name type="scientific">Bactrocera latifrons</name>
    <name type="common">Malaysian fruit fly</name>
    <name type="synonym">Chaetodacus latifrons</name>
    <dbReference type="NCBI Taxonomy" id="174628"/>
    <lineage>
        <taxon>Eukaryota</taxon>
        <taxon>Metazoa</taxon>
        <taxon>Ecdysozoa</taxon>
        <taxon>Arthropoda</taxon>
        <taxon>Hexapoda</taxon>
        <taxon>Insecta</taxon>
        <taxon>Pterygota</taxon>
        <taxon>Neoptera</taxon>
        <taxon>Endopterygota</taxon>
        <taxon>Diptera</taxon>
        <taxon>Brachycera</taxon>
        <taxon>Muscomorpha</taxon>
        <taxon>Tephritoidea</taxon>
        <taxon>Tephritidae</taxon>
        <taxon>Bactrocera</taxon>
        <taxon>Bactrocera</taxon>
    </lineage>
</organism>
<name>A0A0K8U6J7_BACLA</name>
<dbReference type="Pfam" id="PF00491">
    <property type="entry name" value="Arginase"/>
    <property type="match status" value="1"/>
</dbReference>
<evidence type="ECO:0000256" key="4">
    <source>
        <dbReference type="PROSITE-ProRule" id="PRU00742"/>
    </source>
</evidence>
<dbReference type="Gene3D" id="3.40.800.10">
    <property type="entry name" value="Ureohydrolase domain"/>
    <property type="match status" value="1"/>
</dbReference>
<dbReference type="AlphaFoldDB" id="A0A0K8U6J7"/>
<evidence type="ECO:0000256" key="3">
    <source>
        <dbReference type="ARBA" id="ARBA00023211"/>
    </source>
</evidence>
<evidence type="ECO:0000313" key="5">
    <source>
        <dbReference type="EMBL" id="JAI22267.1"/>
    </source>
</evidence>
<accession>A0A0K8U6J7</accession>
<keyword evidence="3" id="KW-0464">Manganese</keyword>
<evidence type="ECO:0000256" key="2">
    <source>
        <dbReference type="ARBA" id="ARBA00022801"/>
    </source>
</evidence>
<keyword evidence="1" id="KW-0479">Metal-binding</keyword>
<sequence length="171" mass="18941">MWKRCATLVTCQLKHPRCRYSSGASNAEGDAKARLGIIGVPFSKGQGKGGVEKAPALLREHGLVPLLEQVSCGQLEVHDYGDLQFDVDPIPTEAPEYSKIKNYGEFMGCNKALIRKVQQLLQENDQFLTIGGDHAIGFGKHTAQYANLFNPSFYVSNAEFHYIKIIKIKSL</sequence>
<dbReference type="GO" id="GO:0004053">
    <property type="term" value="F:arginase activity"/>
    <property type="evidence" value="ECO:0007669"/>
    <property type="project" value="TreeGrafter"/>
</dbReference>
<dbReference type="EMBL" id="GDHF01030047">
    <property type="protein sequence ID" value="JAI22267.1"/>
    <property type="molecule type" value="Transcribed_RNA"/>
</dbReference>
<dbReference type="GO" id="GO:0005829">
    <property type="term" value="C:cytosol"/>
    <property type="evidence" value="ECO:0007669"/>
    <property type="project" value="TreeGrafter"/>
</dbReference>
<comment type="similarity">
    <text evidence="4">Belongs to the arginase family.</text>
</comment>
<dbReference type="PANTHER" id="PTHR43782">
    <property type="entry name" value="ARGINASE"/>
    <property type="match status" value="1"/>
</dbReference>
<dbReference type="PROSITE" id="PS51409">
    <property type="entry name" value="ARGINASE_2"/>
    <property type="match status" value="1"/>
</dbReference>
<dbReference type="OrthoDB" id="9992747at2759"/>
<reference evidence="5" key="1">
    <citation type="submission" date="2015-06" db="EMBL/GenBank/DDBJ databases">
        <authorList>
            <person name="Hoefler B.C."/>
            <person name="Straight P.D."/>
        </authorList>
    </citation>
    <scope>NUCLEOTIDE SEQUENCE</scope>
</reference>
<dbReference type="SUPFAM" id="SSF52768">
    <property type="entry name" value="Arginase/deacetylase"/>
    <property type="match status" value="1"/>
</dbReference>
<proteinExistence type="inferred from homology"/>
<evidence type="ECO:0000256" key="1">
    <source>
        <dbReference type="ARBA" id="ARBA00022723"/>
    </source>
</evidence>
<dbReference type="GO" id="GO:0005634">
    <property type="term" value="C:nucleus"/>
    <property type="evidence" value="ECO:0007669"/>
    <property type="project" value="TreeGrafter"/>
</dbReference>
<dbReference type="PANTHER" id="PTHR43782:SF3">
    <property type="entry name" value="ARGINASE"/>
    <property type="match status" value="1"/>
</dbReference>
<gene>
    <name evidence="5" type="primary">ARG1_4</name>
    <name evidence="5" type="ORF">c0_g1_i1</name>
</gene>
<keyword evidence="2" id="KW-0378">Hydrolase</keyword>
<dbReference type="GO" id="GO:0030145">
    <property type="term" value="F:manganese ion binding"/>
    <property type="evidence" value="ECO:0007669"/>
    <property type="project" value="TreeGrafter"/>
</dbReference>
<protein>
    <submittedName>
        <fullName evidence="5">Arginase-1</fullName>
    </submittedName>
</protein>
<dbReference type="InterPro" id="IPR006035">
    <property type="entry name" value="Ureohydrolase"/>
</dbReference>